<name>A0A1M7Y4S1_9FIRM</name>
<evidence type="ECO:0000313" key="4">
    <source>
        <dbReference type="Proteomes" id="UP000184612"/>
    </source>
</evidence>
<evidence type="ECO:0000256" key="2">
    <source>
        <dbReference type="SAM" id="SignalP"/>
    </source>
</evidence>
<accession>A0A1M7Y4S1</accession>
<organism evidence="3 4">
    <name type="scientific">Anaerocolumna xylanovorans DSM 12503</name>
    <dbReference type="NCBI Taxonomy" id="1121345"/>
    <lineage>
        <taxon>Bacteria</taxon>
        <taxon>Bacillati</taxon>
        <taxon>Bacillota</taxon>
        <taxon>Clostridia</taxon>
        <taxon>Lachnospirales</taxon>
        <taxon>Lachnospiraceae</taxon>
        <taxon>Anaerocolumna</taxon>
    </lineage>
</organism>
<dbReference type="SUPFAM" id="SSF53850">
    <property type="entry name" value="Periplasmic binding protein-like II"/>
    <property type="match status" value="1"/>
</dbReference>
<dbReference type="EMBL" id="FRFD01000004">
    <property type="protein sequence ID" value="SHO47361.1"/>
    <property type="molecule type" value="Genomic_DNA"/>
</dbReference>
<dbReference type="Gene3D" id="3.40.190.10">
    <property type="entry name" value="Periplasmic binding protein-like II"/>
    <property type="match status" value="2"/>
</dbReference>
<sequence>MKKEVKAKGKKLVSMLLVFVLAFALVGCGKEKPADNAGKNNAGTKENAAESPDSGSADSNFNQTGMPIAKEPVTLKVLTTRWGNMGDSFAKNEFLTDLEAKSNVKIEWQVKSLNDWNEQKGIMLASGELPDIIFGFQTFNDSDIMNNLDLFLPLNELISKYMPNYSKALEEMPDLKKLTTFPDGNMYSMGKNLPLRPTACNQPIINKKWLDNLGLQVPTTLDELYNVLKAFKDKDANGNGDPNDEIPISGAKGLSMDLLNSFGITDINGYKVMVNSDNSLTYYPASEAYKEGIKWLNKLYSEGIIDKEAFTQDDSMLSAKRQDPDVARVGFEYAWTPDSNFGKWSSEYEVIAPIKGYDGKQYTGGDPNGVSSIMRNEVLITKYCQNPEVAARWVDEFYTGEASIQNFWGGIGTVIAKHDDGTYTLNDPPAGTSADAWYWDSSLRDFGPKYVSKEFEKKIILSSNSGDGLKVTLSKIAEGTITTPYPNVMFTNEENEERPTITTDIDKYVESTRAHWITEGGIDKGWDEYVKQLNTMGLEELMKIYQEAYDRYSKQ</sequence>
<feature type="chain" id="PRO_5038883372" evidence="2">
    <location>
        <begin position="25"/>
        <end position="555"/>
    </location>
</feature>
<keyword evidence="4" id="KW-1185">Reference proteome</keyword>
<dbReference type="Proteomes" id="UP000184612">
    <property type="component" value="Unassembled WGS sequence"/>
</dbReference>
<reference evidence="3 4" key="1">
    <citation type="submission" date="2016-12" db="EMBL/GenBank/DDBJ databases">
        <authorList>
            <person name="Song W.-J."/>
            <person name="Kurnit D.M."/>
        </authorList>
    </citation>
    <scope>NUCLEOTIDE SEQUENCE [LARGE SCALE GENOMIC DNA]</scope>
    <source>
        <strain evidence="3 4">DSM 12503</strain>
    </source>
</reference>
<dbReference type="PROSITE" id="PS51257">
    <property type="entry name" value="PROKAR_LIPOPROTEIN"/>
    <property type="match status" value="1"/>
</dbReference>
<dbReference type="PANTHER" id="PTHR43649:SF12">
    <property type="entry name" value="DIACETYLCHITOBIOSE BINDING PROTEIN DASA"/>
    <property type="match status" value="1"/>
</dbReference>
<dbReference type="PANTHER" id="PTHR43649">
    <property type="entry name" value="ARABINOSE-BINDING PROTEIN-RELATED"/>
    <property type="match status" value="1"/>
</dbReference>
<dbReference type="RefSeq" id="WP_073588227.1">
    <property type="nucleotide sequence ID" value="NZ_FRFD01000004.1"/>
</dbReference>
<evidence type="ECO:0000256" key="1">
    <source>
        <dbReference type="SAM" id="MobiDB-lite"/>
    </source>
</evidence>
<feature type="region of interest" description="Disordered" evidence="1">
    <location>
        <begin position="34"/>
        <end position="65"/>
    </location>
</feature>
<feature type="signal peptide" evidence="2">
    <location>
        <begin position="1"/>
        <end position="24"/>
    </location>
</feature>
<feature type="compositionally biased region" description="Polar residues" evidence="1">
    <location>
        <begin position="53"/>
        <end position="65"/>
    </location>
</feature>
<evidence type="ECO:0000313" key="3">
    <source>
        <dbReference type="EMBL" id="SHO47361.1"/>
    </source>
</evidence>
<proteinExistence type="predicted"/>
<dbReference type="AlphaFoldDB" id="A0A1M7Y4S1"/>
<protein>
    <submittedName>
        <fullName evidence="3">Carbohydrate ABC transporter substrate-binding protein, CUT1 family (TC 3.A.1.1.-)</fullName>
    </submittedName>
</protein>
<dbReference type="InterPro" id="IPR050490">
    <property type="entry name" value="Bact_solute-bd_prot1"/>
</dbReference>
<dbReference type="STRING" id="1121345.SAMN02745217_01513"/>
<gene>
    <name evidence="3" type="ORF">SAMN02745217_01513</name>
</gene>
<keyword evidence="2" id="KW-0732">Signal</keyword>